<sequence>MVDARFSGRSTSAFPVDAEAYKQRNLVERRFGKLKQWRAIATRFDKLASRHLAGVTIGCLMPWHGMAR</sequence>
<dbReference type="EMBL" id="FTNI01000019">
    <property type="protein sequence ID" value="SIR90561.1"/>
    <property type="molecule type" value="Genomic_DNA"/>
</dbReference>
<dbReference type="RefSeq" id="WP_076438331.1">
    <property type="nucleotide sequence ID" value="NZ_FTNI01000019.1"/>
</dbReference>
<gene>
    <name evidence="1" type="ORF">SAMN05421833_11941</name>
</gene>
<organism evidence="1 2">
    <name type="scientific">Microbispora rosea</name>
    <dbReference type="NCBI Taxonomy" id="58117"/>
    <lineage>
        <taxon>Bacteria</taxon>
        <taxon>Bacillati</taxon>
        <taxon>Actinomycetota</taxon>
        <taxon>Actinomycetes</taxon>
        <taxon>Streptosporangiales</taxon>
        <taxon>Streptosporangiaceae</taxon>
        <taxon>Microbispora</taxon>
    </lineage>
</organism>
<accession>A0A1N7ER34</accession>
<name>A0A1N7ER34_9ACTN</name>
<reference evidence="2" key="1">
    <citation type="submission" date="2017-01" db="EMBL/GenBank/DDBJ databases">
        <authorList>
            <person name="Varghese N."/>
            <person name="Submissions S."/>
        </authorList>
    </citation>
    <scope>NUCLEOTIDE SEQUENCE [LARGE SCALE GENOMIC DNA]</scope>
    <source>
        <strain evidence="2">ATCC 12950</strain>
    </source>
</reference>
<protein>
    <submittedName>
        <fullName evidence="1">Transposase DDE domain-containing protein</fullName>
    </submittedName>
</protein>
<dbReference type="AlphaFoldDB" id="A0A1N7ER34"/>
<evidence type="ECO:0000313" key="1">
    <source>
        <dbReference type="EMBL" id="SIR90561.1"/>
    </source>
</evidence>
<keyword evidence="2" id="KW-1185">Reference proteome</keyword>
<dbReference type="STRING" id="58117.SAMN05421833_11941"/>
<dbReference type="Proteomes" id="UP000186096">
    <property type="component" value="Unassembled WGS sequence"/>
</dbReference>
<evidence type="ECO:0000313" key="2">
    <source>
        <dbReference type="Proteomes" id="UP000186096"/>
    </source>
</evidence>
<proteinExistence type="predicted"/>